<dbReference type="Proteomes" id="UP000318138">
    <property type="component" value="Chromosome"/>
</dbReference>
<dbReference type="PANTHER" id="PTHR30408">
    <property type="entry name" value="TYPE-1 RESTRICTION ENZYME ECOKI SPECIFICITY PROTEIN"/>
    <property type="match status" value="1"/>
</dbReference>
<dbReference type="Gene3D" id="1.10.287.1120">
    <property type="entry name" value="Bipartite methylase S protein"/>
    <property type="match status" value="1"/>
</dbReference>
<keyword evidence="5" id="KW-0255">Endonuclease</keyword>
<comment type="similarity">
    <text evidence="1">Belongs to the type-I restriction system S methylase family.</text>
</comment>
<feature type="domain" description="Type I restriction modification DNA specificity" evidence="4">
    <location>
        <begin position="17"/>
        <end position="188"/>
    </location>
</feature>
<dbReference type="InterPro" id="IPR044946">
    <property type="entry name" value="Restrct_endonuc_typeI_TRD_sf"/>
</dbReference>
<reference evidence="6" key="1">
    <citation type="submission" date="2019-07" db="EMBL/GenBank/DDBJ databases">
        <title>Bacillus alkalisoli sp. nov. isolated from saline soil.</title>
        <authorList>
            <person name="Sun J.-Q."/>
            <person name="Xu L."/>
        </authorList>
    </citation>
    <scope>NUCLEOTIDE SEQUENCE [LARGE SCALE GENOMIC DNA]</scope>
    <source>
        <strain evidence="6">M4U3P1</strain>
    </source>
</reference>
<dbReference type="REBASE" id="398032">
    <property type="entry name" value="S.BspU3P1ORF23245P"/>
</dbReference>
<feature type="domain" description="Type I restriction modification DNA specificity" evidence="4">
    <location>
        <begin position="217"/>
        <end position="380"/>
    </location>
</feature>
<dbReference type="GO" id="GO:0003677">
    <property type="term" value="F:DNA binding"/>
    <property type="evidence" value="ECO:0007669"/>
    <property type="project" value="UniProtKB-KW"/>
</dbReference>
<dbReference type="GO" id="GO:0009307">
    <property type="term" value="P:DNA restriction-modification system"/>
    <property type="evidence" value="ECO:0007669"/>
    <property type="project" value="UniProtKB-KW"/>
</dbReference>
<evidence type="ECO:0000313" key="6">
    <source>
        <dbReference type="Proteomes" id="UP000318138"/>
    </source>
</evidence>
<dbReference type="PANTHER" id="PTHR30408:SF12">
    <property type="entry name" value="TYPE I RESTRICTION ENZYME MJAVIII SPECIFICITY SUBUNIT"/>
    <property type="match status" value="1"/>
</dbReference>
<dbReference type="InterPro" id="IPR000055">
    <property type="entry name" value="Restrct_endonuc_typeI_TRD"/>
</dbReference>
<dbReference type="GO" id="GO:0004519">
    <property type="term" value="F:endonuclease activity"/>
    <property type="evidence" value="ECO:0007669"/>
    <property type="project" value="UniProtKB-KW"/>
</dbReference>
<dbReference type="KEGG" id="psua:FLK61_23250"/>
<name>A0A859FK03_9BACI</name>
<evidence type="ECO:0000259" key="4">
    <source>
        <dbReference type="Pfam" id="PF01420"/>
    </source>
</evidence>
<accession>A0A859FK03</accession>
<dbReference type="AlphaFoldDB" id="A0A859FK03"/>
<keyword evidence="5" id="KW-0540">Nuclease</keyword>
<evidence type="ECO:0000256" key="3">
    <source>
        <dbReference type="ARBA" id="ARBA00023125"/>
    </source>
</evidence>
<proteinExistence type="inferred from homology"/>
<keyword evidence="3" id="KW-0238">DNA-binding</keyword>
<dbReference type="SUPFAM" id="SSF116734">
    <property type="entry name" value="DNA methylase specificity domain"/>
    <property type="match status" value="2"/>
</dbReference>
<evidence type="ECO:0000313" key="5">
    <source>
        <dbReference type="EMBL" id="QKS73128.1"/>
    </source>
</evidence>
<dbReference type="EMBL" id="CP041372">
    <property type="protein sequence ID" value="QKS73128.1"/>
    <property type="molecule type" value="Genomic_DNA"/>
</dbReference>
<keyword evidence="5" id="KW-0378">Hydrolase</keyword>
<organism evidence="5 6">
    <name type="scientific">Paenalkalicoccus suaedae</name>
    <dbReference type="NCBI Taxonomy" id="2592382"/>
    <lineage>
        <taxon>Bacteria</taxon>
        <taxon>Bacillati</taxon>
        <taxon>Bacillota</taxon>
        <taxon>Bacilli</taxon>
        <taxon>Bacillales</taxon>
        <taxon>Bacillaceae</taxon>
        <taxon>Paenalkalicoccus</taxon>
    </lineage>
</organism>
<keyword evidence="2" id="KW-0680">Restriction system</keyword>
<keyword evidence="6" id="KW-1185">Reference proteome</keyword>
<dbReference type="Pfam" id="PF01420">
    <property type="entry name" value="Methylase_S"/>
    <property type="match status" value="2"/>
</dbReference>
<dbReference type="Gene3D" id="3.90.220.20">
    <property type="entry name" value="DNA methylase specificity domains"/>
    <property type="match status" value="2"/>
</dbReference>
<dbReference type="InterPro" id="IPR052021">
    <property type="entry name" value="Type-I_RS_S_subunit"/>
</dbReference>
<sequence length="392" mass="45453">MKSSNVPAVRFNGFSGEWEEYQLKEILKEHNEISKGDRYPIATSSRKGLFLQSDYFKGERSGIDKSLDFHLVPNNFITYRHMSDDSIFHFNKNRTGSPILVSKEYPVFTTNKDAYDEFVIRNLNHSKDFTRFATMQKKGGTRVRLYFNVLQTYKINIPTIHEQQKIGDFFKELDDRIALQQRQIELLKESKQGFLQKMFPKDGERVPEVRFEGFSGEWSSIKLKDVTTITMGHSPKGENYTDNPNDYILVQGNADIKNGWVKPRVWTKEITKQAFEGDLIISVRAPVGEIGKTNYEVVIGRGVASIRGNDFIYQTLKKMKGDDYWRHYSSGSTFESINSSDLKNALIKVPSKEEQQKIGEFFKQLDDNISLHEKELELLKETKRGFLQKMFV</sequence>
<protein>
    <submittedName>
        <fullName evidence="5">Restriction endonuclease subunit S</fullName>
    </submittedName>
</protein>
<evidence type="ECO:0000256" key="1">
    <source>
        <dbReference type="ARBA" id="ARBA00010923"/>
    </source>
</evidence>
<evidence type="ECO:0000256" key="2">
    <source>
        <dbReference type="ARBA" id="ARBA00022747"/>
    </source>
</evidence>
<dbReference type="CDD" id="cd17494">
    <property type="entry name" value="RMtype1_S_Sma198ORF994P-TRD2-CR2_like"/>
    <property type="match status" value="1"/>
</dbReference>
<gene>
    <name evidence="5" type="ORF">FLK61_23250</name>
</gene>